<dbReference type="Proteomes" id="UP000325440">
    <property type="component" value="Unassembled WGS sequence"/>
</dbReference>
<dbReference type="AlphaFoldDB" id="A0A5E4MU69"/>
<evidence type="ECO:0000313" key="2">
    <source>
        <dbReference type="Proteomes" id="UP000325440"/>
    </source>
</evidence>
<accession>A0A5E4MU69</accession>
<gene>
    <name evidence="1" type="ORF">CINCED_3A020293</name>
</gene>
<name>A0A5E4MU69_9HEMI</name>
<dbReference type="EMBL" id="CABPRJ010000962">
    <property type="protein sequence ID" value="VVC32991.1"/>
    <property type="molecule type" value="Genomic_DNA"/>
</dbReference>
<reference evidence="1 2" key="1">
    <citation type="submission" date="2019-08" db="EMBL/GenBank/DDBJ databases">
        <authorList>
            <person name="Alioto T."/>
            <person name="Alioto T."/>
            <person name="Gomez Garrido J."/>
        </authorList>
    </citation>
    <scope>NUCLEOTIDE SEQUENCE [LARGE SCALE GENOMIC DNA]</scope>
</reference>
<keyword evidence="2" id="KW-1185">Reference proteome</keyword>
<organism evidence="1 2">
    <name type="scientific">Cinara cedri</name>
    <dbReference type="NCBI Taxonomy" id="506608"/>
    <lineage>
        <taxon>Eukaryota</taxon>
        <taxon>Metazoa</taxon>
        <taxon>Ecdysozoa</taxon>
        <taxon>Arthropoda</taxon>
        <taxon>Hexapoda</taxon>
        <taxon>Insecta</taxon>
        <taxon>Pterygota</taxon>
        <taxon>Neoptera</taxon>
        <taxon>Paraneoptera</taxon>
        <taxon>Hemiptera</taxon>
        <taxon>Sternorrhyncha</taxon>
        <taxon>Aphidomorpha</taxon>
        <taxon>Aphidoidea</taxon>
        <taxon>Aphididae</taxon>
        <taxon>Lachninae</taxon>
        <taxon>Cinara</taxon>
    </lineage>
</organism>
<evidence type="ECO:0000313" key="1">
    <source>
        <dbReference type="EMBL" id="VVC32991.1"/>
    </source>
</evidence>
<protein>
    <submittedName>
        <fullName evidence="1">Uncharacterized protein</fullName>
    </submittedName>
</protein>
<proteinExistence type="predicted"/>
<sequence length="111" mass="12564">MRYTALYLVRHDAIVARIKKAAGTRYQVIAENMSIETQRLRPDLVIKRGNAVSIVDVTDPFDNRMAAFEVAARCKKEKYEQLRAELAREHGAAEVVPLIVNVLRSRDPGNN</sequence>